<dbReference type="EMBL" id="JAGUCO010000002">
    <property type="protein sequence ID" value="MBS2097541.1"/>
    <property type="molecule type" value="Genomic_DNA"/>
</dbReference>
<proteinExistence type="predicted"/>
<dbReference type="InterPro" id="IPR051532">
    <property type="entry name" value="Ester_Hydrolysis_Enzymes"/>
</dbReference>
<organism evidence="2 3">
    <name type="scientific">Carboxylicivirga linearis</name>
    <dbReference type="NCBI Taxonomy" id="1628157"/>
    <lineage>
        <taxon>Bacteria</taxon>
        <taxon>Pseudomonadati</taxon>
        <taxon>Bacteroidota</taxon>
        <taxon>Bacteroidia</taxon>
        <taxon>Marinilabiliales</taxon>
        <taxon>Marinilabiliaceae</taxon>
        <taxon>Carboxylicivirga</taxon>
    </lineage>
</organism>
<dbReference type="SUPFAM" id="SSF52266">
    <property type="entry name" value="SGNH hydrolase"/>
    <property type="match status" value="1"/>
</dbReference>
<accession>A0ABS5JT40</accession>
<dbReference type="PANTHER" id="PTHR30383">
    <property type="entry name" value="THIOESTERASE 1/PROTEASE 1/LYSOPHOSPHOLIPASE L1"/>
    <property type="match status" value="1"/>
</dbReference>
<feature type="chain" id="PRO_5046739194" description="G-D-S-L family lipolytic protein" evidence="1">
    <location>
        <begin position="21"/>
        <end position="406"/>
    </location>
</feature>
<dbReference type="Proteomes" id="UP000708576">
    <property type="component" value="Unassembled WGS sequence"/>
</dbReference>
<dbReference type="RefSeq" id="WP_212214069.1">
    <property type="nucleotide sequence ID" value="NZ_JAGUCO010000002.1"/>
</dbReference>
<evidence type="ECO:0000313" key="3">
    <source>
        <dbReference type="Proteomes" id="UP000708576"/>
    </source>
</evidence>
<name>A0ABS5JT40_9BACT</name>
<keyword evidence="1" id="KW-0732">Signal</keyword>
<comment type="caution">
    <text evidence="2">The sequence shown here is derived from an EMBL/GenBank/DDBJ whole genome shotgun (WGS) entry which is preliminary data.</text>
</comment>
<dbReference type="InterPro" id="IPR036514">
    <property type="entry name" value="SGNH_hydro_sf"/>
</dbReference>
<gene>
    <name evidence="2" type="ORF">KEM10_04565</name>
</gene>
<protein>
    <recommendedName>
        <fullName evidence="4">G-D-S-L family lipolytic protein</fullName>
    </recommendedName>
</protein>
<evidence type="ECO:0000313" key="2">
    <source>
        <dbReference type="EMBL" id="MBS2097541.1"/>
    </source>
</evidence>
<keyword evidence="3" id="KW-1185">Reference proteome</keyword>
<evidence type="ECO:0000256" key="1">
    <source>
        <dbReference type="SAM" id="SignalP"/>
    </source>
</evidence>
<dbReference type="Pfam" id="PF00657">
    <property type="entry name" value="Lipase_GDSL"/>
    <property type="match status" value="1"/>
</dbReference>
<evidence type="ECO:0008006" key="4">
    <source>
        <dbReference type="Google" id="ProtNLM"/>
    </source>
</evidence>
<dbReference type="InterPro" id="IPR001087">
    <property type="entry name" value="GDSL"/>
</dbReference>
<feature type="signal peptide" evidence="1">
    <location>
        <begin position="1"/>
        <end position="20"/>
    </location>
</feature>
<dbReference type="PANTHER" id="PTHR30383:SF5">
    <property type="entry name" value="SGNH HYDROLASE-TYPE ESTERASE DOMAIN-CONTAINING PROTEIN"/>
    <property type="match status" value="1"/>
</dbReference>
<dbReference type="Gene3D" id="3.40.50.1110">
    <property type="entry name" value="SGNH hydrolase"/>
    <property type="match status" value="1"/>
</dbReference>
<reference evidence="2 3" key="1">
    <citation type="journal article" date="2015" name="Int. J. Syst. Evol. Microbiol.">
        <title>Carboxylicivirga linearis sp. nov., isolated from a sea cucumber culture pond.</title>
        <authorList>
            <person name="Wang F.Q."/>
            <person name="Zhou Y.X."/>
            <person name="Lin X.Z."/>
            <person name="Chen G.J."/>
            <person name="Du Z.J."/>
        </authorList>
    </citation>
    <scope>NUCLEOTIDE SEQUENCE [LARGE SCALE GENOMIC DNA]</scope>
    <source>
        <strain evidence="2 3">FB218</strain>
    </source>
</reference>
<sequence>MNTKHISIFSLLLSSMLLWQCEPNVDSFTPTSGEADFTKFIAIGDSYTAGYTDGALGQRGQMESFAYILSEQLAYVGSESFNQPLVESEGSVGTTVLAPNQNNGYFQLQIANGDLSPVPTMGDMSIFTEQVYSTENQNFGVPGAKAIHLGYGGYAQANPFFYRFASNLNTTVLTDALAAQPTFISLWIGNNDALAYALAGGKEGNDAITDTDVFGAVYSQIIQGLTANAKVVVGNIPNVDDIPFFNYILSDGHIPFVIEDEGTIRQLQEGEKVLLTASTLLGMGYGQSLEMPLPGTYVLDAEELAEIDEAITSYNTTIKSIADNNESIALVDMNSLLKELGKGLIIDGNVYSGEFVTGGIFSLDGIHVTGRGSAIIANTFIEAINKQFGAKIPMANINDYKTVEFP</sequence>